<name>A0A9Q1KYC6_9CARY</name>
<dbReference type="AlphaFoldDB" id="A0A9Q1KYC6"/>
<dbReference type="PANTHER" id="PTHR16212:SF4">
    <property type="entry name" value="FOCADHESIN"/>
    <property type="match status" value="1"/>
</dbReference>
<gene>
    <name evidence="2" type="ORF">Cgig2_016746</name>
</gene>
<accession>A0A9Q1KYC6</accession>
<evidence type="ECO:0000313" key="3">
    <source>
        <dbReference type="Proteomes" id="UP001153076"/>
    </source>
</evidence>
<dbReference type="EMBL" id="JAKOGI010000006">
    <property type="protein sequence ID" value="KAJ8452165.1"/>
    <property type="molecule type" value="Genomic_DNA"/>
</dbReference>
<evidence type="ECO:0000313" key="2">
    <source>
        <dbReference type="EMBL" id="KAJ8452165.1"/>
    </source>
</evidence>
<feature type="domain" description="DUF3730" evidence="1">
    <location>
        <begin position="82"/>
        <end position="335"/>
    </location>
</feature>
<keyword evidence="3" id="KW-1185">Reference proteome</keyword>
<dbReference type="PANTHER" id="PTHR16212">
    <property type="entry name" value="FOCADHESIN FAMILY MEMBER"/>
    <property type="match status" value="1"/>
</dbReference>
<evidence type="ECO:0000259" key="1">
    <source>
        <dbReference type="Pfam" id="PF12530"/>
    </source>
</evidence>
<protein>
    <recommendedName>
        <fullName evidence="1">DUF3730 domain-containing protein</fullName>
    </recommendedName>
</protein>
<dbReference type="Pfam" id="PF12530">
    <property type="entry name" value="DUF3730"/>
    <property type="match status" value="1"/>
</dbReference>
<proteinExistence type="predicted"/>
<comment type="caution">
    <text evidence="2">The sequence shown here is derived from an EMBL/GenBank/DDBJ whole genome shotgun (WGS) entry which is preliminary data.</text>
</comment>
<reference evidence="2" key="1">
    <citation type="submission" date="2022-04" db="EMBL/GenBank/DDBJ databases">
        <title>Carnegiea gigantea Genome sequencing and assembly v2.</title>
        <authorList>
            <person name="Copetti D."/>
            <person name="Sanderson M.J."/>
            <person name="Burquez A."/>
            <person name="Wojciechowski M.F."/>
        </authorList>
    </citation>
    <scope>NUCLEOTIDE SEQUENCE</scope>
    <source>
        <strain evidence="2">SGP5-SGP5p</strain>
        <tissue evidence="2">Aerial part</tissue>
    </source>
</reference>
<sequence>MEAYSGLLERTRVPQPSFQRFAVIQIFEKLRSNPPHLNPDSDPGREAITQCLNSSSPAVVDQAVHELCRLVKRSKINISSALLELQSALEECNPRLVDVFVKGIGFLVRFGFHSGHFDGRGFVDAPENHPFVKVLCRPEVQNELVEQIVLFVVHSKQHGIQEVCEYLKPLVTFSILRGCSSGSFPSFWRLLISSLVSLYCSLLDEANPLFEMLISCLRCFPCGSIEDFTNAVIFSEFLVDAHMVVLRRLAAAGLVVDAAQLSGVKLLDSLLTVCLDFEKHSVGSKPILGLLGRLLSVWKELGLHYVSEMSYPALSLFAILIQLDLEDEGLYLLNLLRSFLRWKIEDGKKS</sequence>
<dbReference type="InterPro" id="IPR016024">
    <property type="entry name" value="ARM-type_fold"/>
</dbReference>
<organism evidence="2 3">
    <name type="scientific">Carnegiea gigantea</name>
    <dbReference type="NCBI Taxonomy" id="171969"/>
    <lineage>
        <taxon>Eukaryota</taxon>
        <taxon>Viridiplantae</taxon>
        <taxon>Streptophyta</taxon>
        <taxon>Embryophyta</taxon>
        <taxon>Tracheophyta</taxon>
        <taxon>Spermatophyta</taxon>
        <taxon>Magnoliopsida</taxon>
        <taxon>eudicotyledons</taxon>
        <taxon>Gunneridae</taxon>
        <taxon>Pentapetalae</taxon>
        <taxon>Caryophyllales</taxon>
        <taxon>Cactineae</taxon>
        <taxon>Cactaceae</taxon>
        <taxon>Cactoideae</taxon>
        <taxon>Echinocereeae</taxon>
        <taxon>Carnegiea</taxon>
    </lineage>
</organism>
<dbReference type="InterPro" id="IPR022542">
    <property type="entry name" value="FOCAD/RST1_DUF3730"/>
</dbReference>
<dbReference type="GO" id="GO:0060147">
    <property type="term" value="P:regulation of post-transcriptional gene silencing"/>
    <property type="evidence" value="ECO:0007669"/>
    <property type="project" value="InterPro"/>
</dbReference>
<dbReference type="OrthoDB" id="6125419at2759"/>
<dbReference type="InterPro" id="IPR045163">
    <property type="entry name" value="Focadhesin/RST1"/>
</dbReference>
<dbReference type="Proteomes" id="UP001153076">
    <property type="component" value="Unassembled WGS sequence"/>
</dbReference>
<dbReference type="SUPFAM" id="SSF48371">
    <property type="entry name" value="ARM repeat"/>
    <property type="match status" value="1"/>
</dbReference>